<gene>
    <name evidence="15" type="ORF">BCR33DRAFT_716747</name>
</gene>
<dbReference type="SMART" id="SM00184">
    <property type="entry name" value="RING"/>
    <property type="match status" value="1"/>
</dbReference>
<dbReference type="UniPathway" id="UPA00143"/>
<feature type="compositionally biased region" description="Low complexity" evidence="12">
    <location>
        <begin position="13"/>
        <end position="23"/>
    </location>
</feature>
<dbReference type="Gene3D" id="3.30.40.10">
    <property type="entry name" value="Zinc/RING finger domain, C3HC4 (zinc finger)"/>
    <property type="match status" value="1"/>
</dbReference>
<comment type="pathway">
    <text evidence="3">Protein modification; protein ubiquitination.</text>
</comment>
<dbReference type="InterPro" id="IPR001841">
    <property type="entry name" value="Znf_RING"/>
</dbReference>
<dbReference type="GO" id="GO:0016567">
    <property type="term" value="P:protein ubiquitination"/>
    <property type="evidence" value="ECO:0007669"/>
    <property type="project" value="UniProtKB-UniPathway"/>
</dbReference>
<evidence type="ECO:0000256" key="11">
    <source>
        <dbReference type="PROSITE-ProRule" id="PRU00175"/>
    </source>
</evidence>
<keyword evidence="8" id="KW-0833">Ubl conjugation pathway</keyword>
<dbReference type="GO" id="GO:0061630">
    <property type="term" value="F:ubiquitin protein ligase activity"/>
    <property type="evidence" value="ECO:0007669"/>
    <property type="project" value="UniProtKB-EC"/>
</dbReference>
<dbReference type="Proteomes" id="UP000193642">
    <property type="component" value="Unassembled WGS sequence"/>
</dbReference>
<evidence type="ECO:0000313" key="16">
    <source>
        <dbReference type="Proteomes" id="UP000193642"/>
    </source>
</evidence>
<evidence type="ECO:0000256" key="2">
    <source>
        <dbReference type="ARBA" id="ARBA00004308"/>
    </source>
</evidence>
<evidence type="ECO:0000256" key="10">
    <source>
        <dbReference type="ARBA" id="ARBA00023136"/>
    </source>
</evidence>
<keyword evidence="16" id="KW-1185">Reference proteome</keyword>
<dbReference type="PROSITE" id="PS50089">
    <property type="entry name" value="ZF_RING_2"/>
    <property type="match status" value="1"/>
</dbReference>
<dbReference type="InterPro" id="IPR018957">
    <property type="entry name" value="Znf_C3HC4_RING-type"/>
</dbReference>
<dbReference type="InterPro" id="IPR013083">
    <property type="entry name" value="Znf_RING/FYVE/PHD"/>
</dbReference>
<comment type="caution">
    <text evidence="15">The sequence shown here is derived from an EMBL/GenBank/DDBJ whole genome shotgun (WGS) entry which is preliminary data.</text>
</comment>
<feature type="domain" description="RING-type" evidence="14">
    <location>
        <begin position="127"/>
        <end position="169"/>
    </location>
</feature>
<keyword evidence="9" id="KW-0862">Zinc</keyword>
<evidence type="ECO:0000256" key="13">
    <source>
        <dbReference type="SAM" id="Phobius"/>
    </source>
</evidence>
<evidence type="ECO:0000256" key="7">
    <source>
        <dbReference type="ARBA" id="ARBA00022771"/>
    </source>
</evidence>
<dbReference type="OrthoDB" id="6270329at2759"/>
<evidence type="ECO:0000256" key="3">
    <source>
        <dbReference type="ARBA" id="ARBA00004906"/>
    </source>
</evidence>
<comment type="catalytic activity">
    <reaction evidence="1">
        <text>S-ubiquitinyl-[E2 ubiquitin-conjugating enzyme]-L-cysteine + [acceptor protein]-L-lysine = [E2 ubiquitin-conjugating enzyme]-L-cysteine + N(6)-ubiquitinyl-[acceptor protein]-L-lysine.</text>
        <dbReference type="EC" id="2.3.2.27"/>
    </reaction>
</comment>
<dbReference type="Pfam" id="PF00097">
    <property type="entry name" value="zf-C3HC4"/>
    <property type="match status" value="1"/>
</dbReference>
<evidence type="ECO:0000256" key="9">
    <source>
        <dbReference type="ARBA" id="ARBA00022833"/>
    </source>
</evidence>
<accession>A0A1Y2CES3</accession>
<dbReference type="GO" id="GO:0005783">
    <property type="term" value="C:endoplasmic reticulum"/>
    <property type="evidence" value="ECO:0007669"/>
    <property type="project" value="InterPro"/>
</dbReference>
<keyword evidence="13" id="KW-1133">Transmembrane helix</keyword>
<dbReference type="PANTHER" id="PTHR12313">
    <property type="entry name" value="E3 UBIQUITIN-PROTEIN LIGASE RNF5-RELATED"/>
    <property type="match status" value="1"/>
</dbReference>
<dbReference type="EC" id="2.3.2.27" evidence="4"/>
<evidence type="ECO:0000256" key="5">
    <source>
        <dbReference type="ARBA" id="ARBA00022679"/>
    </source>
</evidence>
<dbReference type="InterPro" id="IPR017907">
    <property type="entry name" value="Znf_RING_CS"/>
</dbReference>
<keyword evidence="7 11" id="KW-0863">Zinc-finger</keyword>
<feature type="transmembrane region" description="Helical" evidence="13">
    <location>
        <begin position="235"/>
        <end position="255"/>
    </location>
</feature>
<protein>
    <recommendedName>
        <fullName evidence="4">RING-type E3 ubiquitin transferase</fullName>
        <ecNumber evidence="4">2.3.2.27</ecNumber>
    </recommendedName>
</protein>
<dbReference type="GO" id="GO:0008270">
    <property type="term" value="F:zinc ion binding"/>
    <property type="evidence" value="ECO:0007669"/>
    <property type="project" value="UniProtKB-KW"/>
</dbReference>
<dbReference type="GO" id="GO:0006511">
    <property type="term" value="P:ubiquitin-dependent protein catabolic process"/>
    <property type="evidence" value="ECO:0007669"/>
    <property type="project" value="InterPro"/>
</dbReference>
<organism evidence="15 16">
    <name type="scientific">Rhizoclosmatium globosum</name>
    <dbReference type="NCBI Taxonomy" id="329046"/>
    <lineage>
        <taxon>Eukaryota</taxon>
        <taxon>Fungi</taxon>
        <taxon>Fungi incertae sedis</taxon>
        <taxon>Chytridiomycota</taxon>
        <taxon>Chytridiomycota incertae sedis</taxon>
        <taxon>Chytridiomycetes</taxon>
        <taxon>Chytridiales</taxon>
        <taxon>Chytriomycetaceae</taxon>
        <taxon>Rhizoclosmatium</taxon>
    </lineage>
</organism>
<feature type="compositionally biased region" description="Low complexity" evidence="12">
    <location>
        <begin position="59"/>
        <end position="111"/>
    </location>
</feature>
<dbReference type="EMBL" id="MCGO01000021">
    <property type="protein sequence ID" value="ORY44795.1"/>
    <property type="molecule type" value="Genomic_DNA"/>
</dbReference>
<evidence type="ECO:0000256" key="4">
    <source>
        <dbReference type="ARBA" id="ARBA00012483"/>
    </source>
</evidence>
<proteinExistence type="predicted"/>
<evidence type="ECO:0000256" key="12">
    <source>
        <dbReference type="SAM" id="MobiDB-lite"/>
    </source>
</evidence>
<dbReference type="PROSITE" id="PS00518">
    <property type="entry name" value="ZF_RING_1"/>
    <property type="match status" value="1"/>
</dbReference>
<evidence type="ECO:0000313" key="15">
    <source>
        <dbReference type="EMBL" id="ORY44795.1"/>
    </source>
</evidence>
<feature type="compositionally biased region" description="Basic and acidic residues" evidence="12">
    <location>
        <begin position="186"/>
        <end position="199"/>
    </location>
</feature>
<comment type="subcellular location">
    <subcellularLocation>
        <location evidence="2">Endomembrane system</location>
    </subcellularLocation>
</comment>
<dbReference type="STRING" id="329046.A0A1Y2CES3"/>
<feature type="region of interest" description="Disordered" evidence="12">
    <location>
        <begin position="1"/>
        <end position="121"/>
    </location>
</feature>
<dbReference type="InterPro" id="IPR045103">
    <property type="entry name" value="RNF5/RNF185-like"/>
</dbReference>
<keyword evidence="13" id="KW-0812">Transmembrane</keyword>
<feature type="region of interest" description="Disordered" evidence="12">
    <location>
        <begin position="186"/>
        <end position="205"/>
    </location>
</feature>
<evidence type="ECO:0000256" key="1">
    <source>
        <dbReference type="ARBA" id="ARBA00000900"/>
    </source>
</evidence>
<keyword evidence="10 13" id="KW-0472">Membrane</keyword>
<name>A0A1Y2CES3_9FUNG</name>
<evidence type="ECO:0000259" key="14">
    <source>
        <dbReference type="PROSITE" id="PS50089"/>
    </source>
</evidence>
<dbReference type="AlphaFoldDB" id="A0A1Y2CES3"/>
<evidence type="ECO:0000256" key="8">
    <source>
        <dbReference type="ARBA" id="ARBA00022786"/>
    </source>
</evidence>
<reference evidence="15 16" key="1">
    <citation type="submission" date="2016-07" db="EMBL/GenBank/DDBJ databases">
        <title>Pervasive Adenine N6-methylation of Active Genes in Fungi.</title>
        <authorList>
            <consortium name="DOE Joint Genome Institute"/>
            <person name="Mondo S.J."/>
            <person name="Dannebaum R.O."/>
            <person name="Kuo R.C."/>
            <person name="Labutti K."/>
            <person name="Haridas S."/>
            <person name="Kuo A."/>
            <person name="Salamov A."/>
            <person name="Ahrendt S.R."/>
            <person name="Lipzen A."/>
            <person name="Sullivan W."/>
            <person name="Andreopoulos W.B."/>
            <person name="Clum A."/>
            <person name="Lindquist E."/>
            <person name="Daum C."/>
            <person name="Ramamoorthy G.K."/>
            <person name="Gryganskyi A."/>
            <person name="Culley D."/>
            <person name="Magnuson J.K."/>
            <person name="James T.Y."/>
            <person name="O'Malley M.A."/>
            <person name="Stajich J.E."/>
            <person name="Spatafora J.W."/>
            <person name="Visel A."/>
            <person name="Grigoriev I.V."/>
        </authorList>
    </citation>
    <scope>NUCLEOTIDE SEQUENCE [LARGE SCALE GENOMIC DNA]</scope>
    <source>
        <strain evidence="15 16">JEL800</strain>
    </source>
</reference>
<evidence type="ECO:0000256" key="6">
    <source>
        <dbReference type="ARBA" id="ARBA00022723"/>
    </source>
</evidence>
<sequence>MDDNTPPNKDTDATTSSTTSEVVAEADDDGDPIIIPPRTSTPYSVPVSERVNLRHRNLPKPSASTSTSSPIHSSSSSASSSSPPKAASQQTASSSSSIPQPTSTSSETKPPSSAPTPEEEDGGMFECNICLDTASSPVVTLCGHLFCWPCLSKWIASSSRNGNTCPVCKAGIEKDKLIPIYCKGKTEDPRNATTEERPAGQRPEAVPRPGMFGDGFNPFFGGLPGAQFQMGGTNIHFSAGFGPLGLLFPLIGMGLQYFMGNRSGNTAGIGGAGIPAGGVGHDARMAQAVAQQAFISRVFLLIAALVFVAIILY</sequence>
<dbReference type="SUPFAM" id="SSF57850">
    <property type="entry name" value="RING/U-box"/>
    <property type="match status" value="1"/>
</dbReference>
<keyword evidence="6" id="KW-0479">Metal-binding</keyword>
<keyword evidence="5" id="KW-0808">Transferase</keyword>
<feature type="transmembrane region" description="Helical" evidence="13">
    <location>
        <begin position="294"/>
        <end position="312"/>
    </location>
</feature>